<name>A0A7J8F1E9_ROUAE</name>
<comment type="caution">
    <text evidence="1">The sequence shown here is derived from an EMBL/GenBank/DDBJ whole genome shotgun (WGS) entry which is preliminary data.</text>
</comment>
<sequence length="55" mass="6559">MSPSAWKSLSSWEKHMGKLRVSWTRKVFPGSIFASWLTWRTILMSYGKTRKGRRR</sequence>
<dbReference type="EMBL" id="JACASE010000008">
    <property type="protein sequence ID" value="KAF6441082.1"/>
    <property type="molecule type" value="Genomic_DNA"/>
</dbReference>
<accession>A0A7J8F1E9</accession>
<dbReference type="AlphaFoldDB" id="A0A7J8F1E9"/>
<keyword evidence="2" id="KW-1185">Reference proteome</keyword>
<reference evidence="1 2" key="1">
    <citation type="journal article" date="2020" name="Nature">
        <title>Six reference-quality genomes reveal evolution of bat adaptations.</title>
        <authorList>
            <person name="Jebb D."/>
            <person name="Huang Z."/>
            <person name="Pippel M."/>
            <person name="Hughes G.M."/>
            <person name="Lavrichenko K."/>
            <person name="Devanna P."/>
            <person name="Winkler S."/>
            <person name="Jermiin L.S."/>
            <person name="Skirmuntt E.C."/>
            <person name="Katzourakis A."/>
            <person name="Burkitt-Gray L."/>
            <person name="Ray D.A."/>
            <person name="Sullivan K.A.M."/>
            <person name="Roscito J.G."/>
            <person name="Kirilenko B.M."/>
            <person name="Davalos L.M."/>
            <person name="Corthals A.P."/>
            <person name="Power M.L."/>
            <person name="Jones G."/>
            <person name="Ransome R.D."/>
            <person name="Dechmann D.K.N."/>
            <person name="Locatelli A.G."/>
            <person name="Puechmaille S.J."/>
            <person name="Fedrigo O."/>
            <person name="Jarvis E.D."/>
            <person name="Hiller M."/>
            <person name="Vernes S.C."/>
            <person name="Myers E.W."/>
            <person name="Teeling E.C."/>
        </authorList>
    </citation>
    <scope>NUCLEOTIDE SEQUENCE [LARGE SCALE GENOMIC DNA]</scope>
    <source>
        <strain evidence="1">MRouAeg1</strain>
        <tissue evidence="1">Muscle</tissue>
    </source>
</reference>
<organism evidence="1 2">
    <name type="scientific">Rousettus aegyptiacus</name>
    <name type="common">Egyptian fruit bat</name>
    <name type="synonym">Pteropus aegyptiacus</name>
    <dbReference type="NCBI Taxonomy" id="9407"/>
    <lineage>
        <taxon>Eukaryota</taxon>
        <taxon>Metazoa</taxon>
        <taxon>Chordata</taxon>
        <taxon>Craniata</taxon>
        <taxon>Vertebrata</taxon>
        <taxon>Euteleostomi</taxon>
        <taxon>Mammalia</taxon>
        <taxon>Eutheria</taxon>
        <taxon>Laurasiatheria</taxon>
        <taxon>Chiroptera</taxon>
        <taxon>Yinpterochiroptera</taxon>
        <taxon>Pteropodoidea</taxon>
        <taxon>Pteropodidae</taxon>
        <taxon>Rousettinae</taxon>
        <taxon>Rousettus</taxon>
    </lineage>
</organism>
<protein>
    <submittedName>
        <fullName evidence="1">Uncharacterized protein</fullName>
    </submittedName>
</protein>
<gene>
    <name evidence="1" type="ORF">HJG63_012281</name>
</gene>
<evidence type="ECO:0000313" key="2">
    <source>
        <dbReference type="Proteomes" id="UP000593571"/>
    </source>
</evidence>
<dbReference type="Proteomes" id="UP000593571">
    <property type="component" value="Unassembled WGS sequence"/>
</dbReference>
<proteinExistence type="predicted"/>
<evidence type="ECO:0000313" key="1">
    <source>
        <dbReference type="EMBL" id="KAF6441082.1"/>
    </source>
</evidence>